<name>A0A382WQ31_9ZZZZ</name>
<gene>
    <name evidence="1" type="ORF">METZ01_LOCUS413841</name>
</gene>
<feature type="non-terminal residue" evidence="1">
    <location>
        <position position="1"/>
    </location>
</feature>
<reference evidence="1" key="1">
    <citation type="submission" date="2018-05" db="EMBL/GenBank/DDBJ databases">
        <authorList>
            <person name="Lanie J.A."/>
            <person name="Ng W.-L."/>
            <person name="Kazmierczak K.M."/>
            <person name="Andrzejewski T.M."/>
            <person name="Davidsen T.M."/>
            <person name="Wayne K.J."/>
            <person name="Tettelin H."/>
            <person name="Glass J.I."/>
            <person name="Rusch D."/>
            <person name="Podicherti R."/>
            <person name="Tsui H.-C.T."/>
            <person name="Winkler M.E."/>
        </authorList>
    </citation>
    <scope>NUCLEOTIDE SEQUENCE</scope>
</reference>
<dbReference type="AlphaFoldDB" id="A0A382WQ31"/>
<protein>
    <submittedName>
        <fullName evidence="1">Uncharacterized protein</fullName>
    </submittedName>
</protein>
<evidence type="ECO:0000313" key="1">
    <source>
        <dbReference type="EMBL" id="SVD60987.1"/>
    </source>
</evidence>
<sequence>LGNVMKFSEERARENALGRLTEVIVQMYGGWKTVGTKGVQVTQKAMGMLDKAYDALKNGKYVKTTKNSNLTRGIKDVKKFDKLSGKQKFISVAVGGGLAGAVVYDEENIGTFGDLFFDEGELTALDRKKKATSKEDATRMLYNKLKFAGEMGFPIIPAVWGLGKVGKSIVSGTMKRAANATRFDKIVDKYIYRPARARGPFPEEQFQAMQRLKGKGESSKLLSQDFLKNLDQIIKRLSKNTQVASNATGLTDGISQAIVKVINSGKFGVKGNKVSV</sequence>
<organism evidence="1">
    <name type="scientific">marine metagenome</name>
    <dbReference type="NCBI Taxonomy" id="408172"/>
    <lineage>
        <taxon>unclassified sequences</taxon>
        <taxon>metagenomes</taxon>
        <taxon>ecological metagenomes</taxon>
    </lineage>
</organism>
<feature type="non-terminal residue" evidence="1">
    <location>
        <position position="276"/>
    </location>
</feature>
<proteinExistence type="predicted"/>
<dbReference type="EMBL" id="UINC01161664">
    <property type="protein sequence ID" value="SVD60987.1"/>
    <property type="molecule type" value="Genomic_DNA"/>
</dbReference>
<accession>A0A382WQ31</accession>